<keyword evidence="2" id="KW-1133">Transmembrane helix</keyword>
<dbReference type="OrthoDB" id="8574245at2"/>
<feature type="compositionally biased region" description="Polar residues" evidence="1">
    <location>
        <begin position="393"/>
        <end position="403"/>
    </location>
</feature>
<gene>
    <name evidence="4" type="ORF">PEP31012_00638</name>
</gene>
<feature type="signal peptide" evidence="3">
    <location>
        <begin position="1"/>
        <end position="23"/>
    </location>
</feature>
<reference evidence="4 5" key="1">
    <citation type="submission" date="2019-08" db="EMBL/GenBank/DDBJ databases">
        <authorList>
            <person name="Peeters C."/>
        </authorList>
    </citation>
    <scope>NUCLEOTIDE SEQUENCE [LARGE SCALE GENOMIC DNA]</scope>
    <source>
        <strain evidence="4 5">LMG 31012</strain>
    </source>
</reference>
<dbReference type="AlphaFoldDB" id="A0A5E4S9D8"/>
<keyword evidence="5" id="KW-1185">Reference proteome</keyword>
<keyword evidence="2" id="KW-0472">Membrane</keyword>
<dbReference type="Proteomes" id="UP000400981">
    <property type="component" value="Unassembled WGS sequence"/>
</dbReference>
<evidence type="ECO:0000256" key="2">
    <source>
        <dbReference type="SAM" id="Phobius"/>
    </source>
</evidence>
<keyword evidence="2" id="KW-0812">Transmembrane</keyword>
<evidence type="ECO:0000256" key="1">
    <source>
        <dbReference type="SAM" id="MobiDB-lite"/>
    </source>
</evidence>
<evidence type="ECO:0000313" key="5">
    <source>
        <dbReference type="Proteomes" id="UP000400981"/>
    </source>
</evidence>
<accession>A0A5E4S9D8</accession>
<feature type="region of interest" description="Disordered" evidence="1">
    <location>
        <begin position="383"/>
        <end position="403"/>
    </location>
</feature>
<name>A0A5E4S9D8_9BURK</name>
<dbReference type="RefSeq" id="WP_150587865.1">
    <property type="nucleotide sequence ID" value="NZ_CABPSH010000001.1"/>
</dbReference>
<feature type="chain" id="PRO_5023087974" evidence="3">
    <location>
        <begin position="24"/>
        <end position="513"/>
    </location>
</feature>
<feature type="transmembrane region" description="Helical" evidence="2">
    <location>
        <begin position="493"/>
        <end position="511"/>
    </location>
</feature>
<proteinExistence type="predicted"/>
<evidence type="ECO:0000313" key="4">
    <source>
        <dbReference type="EMBL" id="VVD71683.1"/>
    </source>
</evidence>
<protein>
    <submittedName>
        <fullName evidence="4">Uncharacterized protein</fullName>
    </submittedName>
</protein>
<keyword evidence="3" id="KW-0732">Signal</keyword>
<dbReference type="EMBL" id="CABPSH010000001">
    <property type="protein sequence ID" value="VVD71683.1"/>
    <property type="molecule type" value="Genomic_DNA"/>
</dbReference>
<evidence type="ECO:0000256" key="3">
    <source>
        <dbReference type="SAM" id="SignalP"/>
    </source>
</evidence>
<organism evidence="4 5">
    <name type="scientific">Pandoraea eparura</name>
    <dbReference type="NCBI Taxonomy" id="2508291"/>
    <lineage>
        <taxon>Bacteria</taxon>
        <taxon>Pseudomonadati</taxon>
        <taxon>Pseudomonadota</taxon>
        <taxon>Betaproteobacteria</taxon>
        <taxon>Burkholderiales</taxon>
        <taxon>Burkholderiaceae</taxon>
        <taxon>Pandoraea</taxon>
    </lineage>
</organism>
<sequence length="513" mass="53149">MRIKNVVLFVSLSCVLVAQVAQAQALLAPVENLVINRAQAAIISRVAIARGFAANDPRIAATLTSMSQASTALSVVSTGAAVGLGFLGAPVWLTIAAGVGILAAGSAIYAGNVTLSRSFDGKTVTAQQPVPQGVGSGYVNVPAADPGGGYMVDPWSWAASVGIPVYHTVSCMPSDSQCVAFPAAPAVGQKNFDFVAGSLELIPNTISQVQQYEQYYETFVANSGLSNSPGADQIQSVSVYWVPNADGTSQTLTKTVSRLRFTCDATSCTWQPKTTVTPLTNYAIGPGVLPISGTDLATIYQSLSPSSLSQPLTTGTLAQLVNQTWQQAAAQPGYQGLPYSVTQPVTATDVAPWAQENPSAMPNVSDLFRPASDPGVSTVTISPTVQPGGAGSTDPSGNPSPGSNVNVINTPNVNVVNKVSVDLGPDPGVQSPMLESPPTISMILSPVLNLLPDVKTWAVPSHSSVCPQPSFTVLGHSYTMTAQCDLAESNRSAIYTVFAAMFTLAAMFIVLRA</sequence>